<evidence type="ECO:0000256" key="5">
    <source>
        <dbReference type="PIRSR" id="PIRSR606689-2"/>
    </source>
</evidence>
<feature type="binding site" evidence="4">
    <location>
        <position position="75"/>
    </location>
    <ligand>
        <name>GTP</name>
        <dbReference type="ChEBI" id="CHEBI:37565"/>
    </ligand>
</feature>
<organism evidence="7">
    <name type="scientific">Chlamydomonas leiostraca</name>
    <dbReference type="NCBI Taxonomy" id="1034604"/>
    <lineage>
        <taxon>Eukaryota</taxon>
        <taxon>Viridiplantae</taxon>
        <taxon>Chlorophyta</taxon>
        <taxon>core chlorophytes</taxon>
        <taxon>Chlorophyceae</taxon>
        <taxon>CS clade</taxon>
        <taxon>Chlamydomonadales</taxon>
        <taxon>Chlamydomonadaceae</taxon>
        <taxon>Chlamydomonas</taxon>
    </lineage>
</organism>
<feature type="binding site" evidence="5">
    <location>
        <position position="35"/>
    </location>
    <ligand>
        <name>Mg(2+)</name>
        <dbReference type="ChEBI" id="CHEBI:18420"/>
    </ligand>
</feature>
<keyword evidence="5" id="KW-0479">Metal-binding</keyword>
<dbReference type="GO" id="GO:0015031">
    <property type="term" value="P:protein transport"/>
    <property type="evidence" value="ECO:0007669"/>
    <property type="project" value="InterPro"/>
</dbReference>
<dbReference type="PROSITE" id="PS51417">
    <property type="entry name" value="ARF"/>
    <property type="match status" value="1"/>
</dbReference>
<feature type="binding site" evidence="5">
    <location>
        <position position="53"/>
    </location>
    <ligand>
        <name>Mg(2+)</name>
        <dbReference type="ChEBI" id="CHEBI:18420"/>
    </ligand>
</feature>
<dbReference type="InterPro" id="IPR005225">
    <property type="entry name" value="Small_GTP-bd"/>
</dbReference>
<reference evidence="7" key="1">
    <citation type="submission" date="2021-01" db="EMBL/GenBank/DDBJ databases">
        <authorList>
            <person name="Corre E."/>
            <person name="Pelletier E."/>
            <person name="Niang G."/>
            <person name="Scheremetjew M."/>
            <person name="Finn R."/>
            <person name="Kale V."/>
            <person name="Holt S."/>
            <person name="Cochrane G."/>
            <person name="Meng A."/>
            <person name="Brown T."/>
            <person name="Cohen L."/>
        </authorList>
    </citation>
    <scope>NUCLEOTIDE SEQUENCE</scope>
    <source>
        <strain evidence="7">SAG 11-49</strain>
    </source>
</reference>
<dbReference type="PANTHER" id="PTHR45732:SF7">
    <property type="entry name" value="ADP-RIBOSYLATION FACTOR-LIKE PROTEIN 8"/>
    <property type="match status" value="1"/>
</dbReference>
<dbReference type="NCBIfam" id="TIGR00231">
    <property type="entry name" value="small_GTP"/>
    <property type="match status" value="1"/>
</dbReference>
<dbReference type="InterPro" id="IPR044154">
    <property type="entry name" value="Arl8a/8b"/>
</dbReference>
<gene>
    <name evidence="7" type="ORF">CLEI1391_LOCUS9740</name>
</gene>
<dbReference type="FunFam" id="3.40.50.300:FF:001120">
    <property type="entry name" value="ADP-ribosylation factor family"/>
    <property type="match status" value="1"/>
</dbReference>
<comment type="similarity">
    <text evidence="1 6">Belongs to the small GTPase superfamily. Arf family.</text>
</comment>
<keyword evidence="3 4" id="KW-0342">GTP-binding</keyword>
<evidence type="ECO:0000256" key="3">
    <source>
        <dbReference type="ARBA" id="ARBA00023134"/>
    </source>
</evidence>
<sequence>MRHHDMQIWCHVCCSLFFKKEMELSLIGLQNAGKSSLVQVLCTGEFTEDMIPTVGFNMKKVTKGRVTIKIWDLGGQPRFRGLWERYCRGVQAIVYVVDAADFDALEAARTELLALLDKPSLKGIPLLVLGNKNDLPGALATPDLIDRLGLKALKEPREVCVYSISCKKQANIDITLEWLSRHAKS</sequence>
<dbReference type="InterPro" id="IPR006689">
    <property type="entry name" value="Small_GTPase_ARF/SAR"/>
</dbReference>
<dbReference type="GO" id="GO:0005525">
    <property type="term" value="F:GTP binding"/>
    <property type="evidence" value="ECO:0007669"/>
    <property type="project" value="UniProtKB-KW"/>
</dbReference>
<keyword evidence="2 4" id="KW-0547">Nucleotide-binding</keyword>
<dbReference type="CDD" id="cd04159">
    <property type="entry name" value="Arl10_like"/>
    <property type="match status" value="1"/>
</dbReference>
<keyword evidence="5" id="KW-0460">Magnesium</keyword>
<dbReference type="SMART" id="SM00173">
    <property type="entry name" value="RAS"/>
    <property type="match status" value="1"/>
</dbReference>
<name>A0A7S0WSP4_9CHLO</name>
<dbReference type="GO" id="GO:0046872">
    <property type="term" value="F:metal ion binding"/>
    <property type="evidence" value="ECO:0007669"/>
    <property type="project" value="UniProtKB-KW"/>
</dbReference>
<dbReference type="PRINTS" id="PR00328">
    <property type="entry name" value="SAR1GTPBP"/>
</dbReference>
<dbReference type="SMART" id="SM00178">
    <property type="entry name" value="SAR"/>
    <property type="match status" value="1"/>
</dbReference>
<dbReference type="SMART" id="SM00175">
    <property type="entry name" value="RAB"/>
    <property type="match status" value="1"/>
</dbReference>
<dbReference type="PANTHER" id="PTHR45732">
    <property type="entry name" value="ADP-RIBOSYLATION FACTOR-LIKE PROTEIN 8"/>
    <property type="match status" value="1"/>
</dbReference>
<accession>A0A7S0WSP4</accession>
<evidence type="ECO:0000313" key="7">
    <source>
        <dbReference type="EMBL" id="CAD8680724.1"/>
    </source>
</evidence>
<feature type="binding site" evidence="4">
    <location>
        <begin position="131"/>
        <end position="134"/>
    </location>
    <ligand>
        <name>GTP</name>
        <dbReference type="ChEBI" id="CHEBI:37565"/>
    </ligand>
</feature>
<dbReference type="AlphaFoldDB" id="A0A7S0WSP4"/>
<dbReference type="SUPFAM" id="SSF52540">
    <property type="entry name" value="P-loop containing nucleoside triphosphate hydrolases"/>
    <property type="match status" value="1"/>
</dbReference>
<feature type="binding site" evidence="4">
    <location>
        <begin position="28"/>
        <end position="35"/>
    </location>
    <ligand>
        <name>GTP</name>
        <dbReference type="ChEBI" id="CHEBI:37565"/>
    </ligand>
</feature>
<evidence type="ECO:0000256" key="1">
    <source>
        <dbReference type="ARBA" id="ARBA00010290"/>
    </source>
</evidence>
<evidence type="ECO:0000256" key="2">
    <source>
        <dbReference type="ARBA" id="ARBA00022741"/>
    </source>
</evidence>
<dbReference type="SMART" id="SM00177">
    <property type="entry name" value="ARF"/>
    <property type="match status" value="1"/>
</dbReference>
<evidence type="ECO:0000256" key="6">
    <source>
        <dbReference type="RuleBase" id="RU003925"/>
    </source>
</evidence>
<protein>
    <submittedName>
        <fullName evidence="7">Uncharacterized protein</fullName>
    </submittedName>
</protein>
<dbReference type="InterPro" id="IPR027417">
    <property type="entry name" value="P-loop_NTPase"/>
</dbReference>
<dbReference type="PROSITE" id="PS51419">
    <property type="entry name" value="RAB"/>
    <property type="match status" value="1"/>
</dbReference>
<evidence type="ECO:0000256" key="4">
    <source>
        <dbReference type="PIRSR" id="PIRSR606689-1"/>
    </source>
</evidence>
<proteinExistence type="inferred from homology"/>
<dbReference type="Pfam" id="PF00025">
    <property type="entry name" value="Arf"/>
    <property type="match status" value="1"/>
</dbReference>
<dbReference type="EMBL" id="HBFB01017384">
    <property type="protein sequence ID" value="CAD8680724.1"/>
    <property type="molecule type" value="Transcribed_RNA"/>
</dbReference>
<dbReference type="GO" id="GO:0003924">
    <property type="term" value="F:GTPase activity"/>
    <property type="evidence" value="ECO:0007669"/>
    <property type="project" value="InterPro"/>
</dbReference>
<dbReference type="Gene3D" id="3.40.50.300">
    <property type="entry name" value="P-loop containing nucleotide triphosphate hydrolases"/>
    <property type="match status" value="1"/>
</dbReference>